<name>A0ABT5L2F2_9ALTE</name>
<comment type="caution">
    <text evidence="5">The sequence shown here is derived from an EMBL/GenBank/DDBJ whole genome shotgun (WGS) entry which is preliminary data.</text>
</comment>
<reference evidence="5 6" key="1">
    <citation type="submission" date="2022-10" db="EMBL/GenBank/DDBJ databases">
        <title>Alteromonas sp. chi3 Genome sequencing.</title>
        <authorList>
            <person name="Park S."/>
        </authorList>
    </citation>
    <scope>NUCLEOTIDE SEQUENCE [LARGE SCALE GENOMIC DNA]</scope>
    <source>
        <strain evidence="6">chi3</strain>
    </source>
</reference>
<evidence type="ECO:0000313" key="5">
    <source>
        <dbReference type="EMBL" id="MDC8831207.1"/>
    </source>
</evidence>
<dbReference type="Pfam" id="PF01553">
    <property type="entry name" value="Acyltransferase"/>
    <property type="match status" value="1"/>
</dbReference>
<keyword evidence="6" id="KW-1185">Reference proteome</keyword>
<evidence type="ECO:0000313" key="6">
    <source>
        <dbReference type="Proteomes" id="UP001218788"/>
    </source>
</evidence>
<keyword evidence="3 5" id="KW-0012">Acyltransferase</keyword>
<dbReference type="PANTHER" id="PTHR10434">
    <property type="entry name" value="1-ACYL-SN-GLYCEROL-3-PHOSPHATE ACYLTRANSFERASE"/>
    <property type="match status" value="1"/>
</dbReference>
<organism evidence="5 6">
    <name type="scientific">Alteromonas gilva</name>
    <dbReference type="NCBI Taxonomy" id="2987522"/>
    <lineage>
        <taxon>Bacteria</taxon>
        <taxon>Pseudomonadati</taxon>
        <taxon>Pseudomonadota</taxon>
        <taxon>Gammaproteobacteria</taxon>
        <taxon>Alteromonadales</taxon>
        <taxon>Alteromonadaceae</taxon>
        <taxon>Alteromonas/Salinimonas group</taxon>
        <taxon>Alteromonas</taxon>
    </lineage>
</organism>
<evidence type="ECO:0000256" key="3">
    <source>
        <dbReference type="ARBA" id="ARBA00023315"/>
    </source>
</evidence>
<dbReference type="GO" id="GO:0016746">
    <property type="term" value="F:acyltransferase activity"/>
    <property type="evidence" value="ECO:0007669"/>
    <property type="project" value="UniProtKB-KW"/>
</dbReference>
<protein>
    <submittedName>
        <fullName evidence="5">1-acyl-sn-glycerol-3-phosphate acyltransferase</fullName>
    </submittedName>
</protein>
<dbReference type="RefSeq" id="WP_273640369.1">
    <property type="nucleotide sequence ID" value="NZ_JAQQXP010000001.1"/>
</dbReference>
<accession>A0ABT5L2F2</accession>
<sequence length="204" mass="22766">MMMQSFQQQVPAAVPKRQVGVVGRCCQWWLNKRGWSLAGNMANEPRMVLIVAPHTSNWDFVLGVMYMLALGIRLSFFAKHTLFKGPLEGIMRRLGGLPVERSRAHGVVENMAARIGQSEQLIVALAPEGTRKAVYPWKSGFLYIAQNARIPVQCVGLDYQQKCLKFGPVLSVSNDLTASMESVYGFYRTVSAKYPQQTITEPNA</sequence>
<evidence type="ECO:0000256" key="1">
    <source>
        <dbReference type="ARBA" id="ARBA00005189"/>
    </source>
</evidence>
<dbReference type="EMBL" id="JAQQXP010000001">
    <property type="protein sequence ID" value="MDC8831207.1"/>
    <property type="molecule type" value="Genomic_DNA"/>
</dbReference>
<gene>
    <name evidence="5" type="ORF">OIK42_10585</name>
</gene>
<dbReference type="SMART" id="SM00563">
    <property type="entry name" value="PlsC"/>
    <property type="match status" value="1"/>
</dbReference>
<feature type="domain" description="Phospholipid/glycerol acyltransferase" evidence="4">
    <location>
        <begin position="48"/>
        <end position="160"/>
    </location>
</feature>
<dbReference type="Proteomes" id="UP001218788">
    <property type="component" value="Unassembled WGS sequence"/>
</dbReference>
<evidence type="ECO:0000259" key="4">
    <source>
        <dbReference type="SMART" id="SM00563"/>
    </source>
</evidence>
<dbReference type="SUPFAM" id="SSF69593">
    <property type="entry name" value="Glycerol-3-phosphate (1)-acyltransferase"/>
    <property type="match status" value="1"/>
</dbReference>
<keyword evidence="2" id="KW-0808">Transferase</keyword>
<proteinExistence type="predicted"/>
<evidence type="ECO:0000256" key="2">
    <source>
        <dbReference type="ARBA" id="ARBA00022679"/>
    </source>
</evidence>
<dbReference type="PANTHER" id="PTHR10434:SF9">
    <property type="entry name" value="PHOSPHOLIPID_GLYCEROL ACYLTRANSFERASE DOMAIN-CONTAINING PROTEIN"/>
    <property type="match status" value="1"/>
</dbReference>
<dbReference type="InterPro" id="IPR002123">
    <property type="entry name" value="Plipid/glycerol_acylTrfase"/>
</dbReference>
<comment type="pathway">
    <text evidence="1">Lipid metabolism.</text>
</comment>